<accession>A0A2P2PS92</accession>
<organism evidence="1">
    <name type="scientific">Rhizophora mucronata</name>
    <name type="common">Asiatic mangrove</name>
    <dbReference type="NCBI Taxonomy" id="61149"/>
    <lineage>
        <taxon>Eukaryota</taxon>
        <taxon>Viridiplantae</taxon>
        <taxon>Streptophyta</taxon>
        <taxon>Embryophyta</taxon>
        <taxon>Tracheophyta</taxon>
        <taxon>Spermatophyta</taxon>
        <taxon>Magnoliopsida</taxon>
        <taxon>eudicotyledons</taxon>
        <taxon>Gunneridae</taxon>
        <taxon>Pentapetalae</taxon>
        <taxon>rosids</taxon>
        <taxon>fabids</taxon>
        <taxon>Malpighiales</taxon>
        <taxon>Rhizophoraceae</taxon>
        <taxon>Rhizophora</taxon>
    </lineage>
</organism>
<sequence>MTCSILFPNSGLSAIVTILTEIGWIPTVELF</sequence>
<protein>
    <submittedName>
        <fullName evidence="1">Uncharacterized protein</fullName>
    </submittedName>
</protein>
<reference evidence="1" key="1">
    <citation type="submission" date="2018-02" db="EMBL/GenBank/DDBJ databases">
        <title>Rhizophora mucronata_Transcriptome.</title>
        <authorList>
            <person name="Meera S.P."/>
            <person name="Sreeshan A."/>
            <person name="Augustine A."/>
        </authorList>
    </citation>
    <scope>NUCLEOTIDE SEQUENCE</scope>
    <source>
        <tissue evidence="1">Leaf</tissue>
    </source>
</reference>
<dbReference type="AlphaFoldDB" id="A0A2P2PS92"/>
<name>A0A2P2PS92_RHIMU</name>
<proteinExistence type="predicted"/>
<dbReference type="EMBL" id="GGEC01077097">
    <property type="protein sequence ID" value="MBX57581.1"/>
    <property type="molecule type" value="Transcribed_RNA"/>
</dbReference>
<evidence type="ECO:0000313" key="1">
    <source>
        <dbReference type="EMBL" id="MBX57581.1"/>
    </source>
</evidence>